<dbReference type="GeneID" id="11262657"/>
<feature type="transmembrane region" description="Helical" evidence="1">
    <location>
        <begin position="9"/>
        <end position="28"/>
    </location>
</feature>
<dbReference type="Proteomes" id="UP000002654">
    <property type="component" value="Chromosome"/>
</dbReference>
<keyword evidence="1" id="KW-0472">Membrane</keyword>
<feature type="transmembrane region" description="Helical" evidence="1">
    <location>
        <begin position="96"/>
        <end position="114"/>
    </location>
</feature>
<gene>
    <name evidence="2" type="ordered locus">TTX_1773</name>
</gene>
<dbReference type="OrthoDB" id="29071at2157"/>
<dbReference type="AlphaFoldDB" id="G4RLE8"/>
<feature type="transmembrane region" description="Helical" evidence="1">
    <location>
        <begin position="120"/>
        <end position="141"/>
    </location>
</feature>
<dbReference type="HOGENOM" id="CLU_1782595_0_0_2"/>
<name>G4RLE8_THETK</name>
<evidence type="ECO:0000256" key="1">
    <source>
        <dbReference type="SAM" id="Phobius"/>
    </source>
</evidence>
<proteinExistence type="predicted"/>
<feature type="transmembrane region" description="Helical" evidence="1">
    <location>
        <begin position="60"/>
        <end position="84"/>
    </location>
</feature>
<dbReference type="KEGG" id="ttn:TTX_1773"/>
<evidence type="ECO:0000313" key="2">
    <source>
        <dbReference type="EMBL" id="CCC82393.1"/>
    </source>
</evidence>
<dbReference type="STRING" id="768679.TTX_1773"/>
<keyword evidence="1" id="KW-1133">Transmembrane helix</keyword>
<evidence type="ECO:0000313" key="3">
    <source>
        <dbReference type="Proteomes" id="UP000002654"/>
    </source>
</evidence>
<accession>G4RLE8</accession>
<dbReference type="EMBL" id="FN869859">
    <property type="protein sequence ID" value="CCC82393.1"/>
    <property type="molecule type" value="Genomic_DNA"/>
</dbReference>
<organism evidence="2 3">
    <name type="scientific">Thermoproteus tenax (strain ATCC 35583 / DSM 2078 / JCM 9277 / NBRC 100435 / Kra 1)</name>
    <dbReference type="NCBI Taxonomy" id="768679"/>
    <lineage>
        <taxon>Archaea</taxon>
        <taxon>Thermoproteota</taxon>
        <taxon>Thermoprotei</taxon>
        <taxon>Thermoproteales</taxon>
        <taxon>Thermoproteaceae</taxon>
        <taxon>Thermoproteus</taxon>
    </lineage>
</organism>
<keyword evidence="3" id="KW-1185">Reference proteome</keyword>
<dbReference type="PATRIC" id="fig|768679.9.peg.1794"/>
<keyword evidence="1" id="KW-0812">Transmembrane</keyword>
<dbReference type="eggNOG" id="arCOG05418">
    <property type="taxonomic scope" value="Archaea"/>
</dbReference>
<dbReference type="PaxDb" id="768679-TTX_1773"/>
<sequence>MRISAGAKWGALVGLFSGVINDVFTYAYREELVRYAYETLIKNGVPPQSAQQIAQSTLTLIYIGAIIGGLIVWIIVGVILAAVWDRLRWPWYSKGALFGLALALIGVLGNFAGGPAQAPAAFQLGPVLDLAFALLLAHLLVKFGG</sequence>
<reference evidence="2 3" key="1">
    <citation type="journal article" date="2011" name="PLoS ONE">
        <title>The complete genome sequence of Thermoproteus tenax: a physiologically versatile member of the Crenarchaeota.</title>
        <authorList>
            <person name="Siebers B."/>
            <person name="Zaparty M."/>
            <person name="Raddatz G."/>
            <person name="Tjaden B."/>
            <person name="Albers S.V."/>
            <person name="Bell S.D."/>
            <person name="Blombach F."/>
            <person name="Kletzin A."/>
            <person name="Kyrpides N."/>
            <person name="Lanz C."/>
            <person name="Plagens A."/>
            <person name="Rampp M."/>
            <person name="Rosinus A."/>
            <person name="von Jan M."/>
            <person name="Makarova K.S."/>
            <person name="Klenk H.P."/>
            <person name="Schuster S.C."/>
            <person name="Hensel R."/>
        </authorList>
    </citation>
    <scope>NUCLEOTIDE SEQUENCE [LARGE SCALE GENOMIC DNA]</scope>
    <source>
        <strain evidence="3">ATCC 35583 / DSM 2078 / JCM 9277 / NBRC 100435 / Kra 1</strain>
    </source>
</reference>
<protein>
    <submittedName>
        <fullName evidence="2">Uncharacterized protein</fullName>
    </submittedName>
</protein>
<dbReference type="RefSeq" id="WP_014127647.1">
    <property type="nucleotide sequence ID" value="NC_016070.1"/>
</dbReference>